<dbReference type="Gene3D" id="2.30.230.10">
    <property type="entry name" value="Lipovitellin, beta-sheet shell regions, chain A"/>
    <property type="match status" value="1"/>
</dbReference>
<dbReference type="SUPFAM" id="SSF48431">
    <property type="entry name" value="Lipovitellin-phosvitin complex, superhelical domain"/>
    <property type="match status" value="1"/>
</dbReference>
<feature type="non-terminal residue" evidence="8">
    <location>
        <position position="3254"/>
    </location>
</feature>
<evidence type="ECO:0000256" key="5">
    <source>
        <dbReference type="PROSITE-ProRule" id="PRU00557"/>
    </source>
</evidence>
<dbReference type="SUPFAM" id="SSF56968">
    <property type="entry name" value="Lipovitellin-phosvitin complex, beta-sheet shell regions"/>
    <property type="match status" value="2"/>
</dbReference>
<keyword evidence="3" id="KW-1015">Disulfide bond</keyword>
<evidence type="ECO:0000259" key="7">
    <source>
        <dbReference type="PROSITE" id="PS51233"/>
    </source>
</evidence>
<evidence type="ECO:0000256" key="4">
    <source>
        <dbReference type="ARBA" id="ARBA00023180"/>
    </source>
</evidence>
<dbReference type="InterPro" id="IPR011030">
    <property type="entry name" value="Lipovitellin_superhlx_dom"/>
</dbReference>
<dbReference type="Pfam" id="PF01347">
    <property type="entry name" value="Vitellogenin_N"/>
    <property type="match status" value="1"/>
</dbReference>
<dbReference type="SMART" id="SM01169">
    <property type="entry name" value="DUF1943"/>
    <property type="match status" value="1"/>
</dbReference>
<dbReference type="SMART" id="SM00638">
    <property type="entry name" value="LPD_N"/>
    <property type="match status" value="1"/>
</dbReference>
<dbReference type="InterPro" id="IPR001747">
    <property type="entry name" value="Vitellogenin_N"/>
</dbReference>
<dbReference type="GO" id="GO:0045735">
    <property type="term" value="F:nutrient reservoir activity"/>
    <property type="evidence" value="ECO:0007669"/>
    <property type="project" value="UniProtKB-KW"/>
</dbReference>
<dbReference type="PROSITE" id="PS51211">
    <property type="entry name" value="VITELLOGENIN"/>
    <property type="match status" value="1"/>
</dbReference>
<dbReference type="Pfam" id="PF09172">
    <property type="entry name" value="Vit_open_b-sht"/>
    <property type="match status" value="1"/>
</dbReference>
<comment type="caution">
    <text evidence="5">Lacks conserved residue(s) required for the propagation of feature annotation.</text>
</comment>
<evidence type="ECO:0008006" key="9">
    <source>
        <dbReference type="Google" id="ProtNLM"/>
    </source>
</evidence>
<keyword evidence="4" id="KW-0325">Glycoprotein</keyword>
<dbReference type="Pfam" id="PF00094">
    <property type="entry name" value="VWD"/>
    <property type="match status" value="1"/>
</dbReference>
<evidence type="ECO:0000256" key="3">
    <source>
        <dbReference type="ARBA" id="ARBA00023157"/>
    </source>
</evidence>
<dbReference type="InterPro" id="IPR015819">
    <property type="entry name" value="Lipid_transp_b-sht_shell"/>
</dbReference>
<organism evidence="8">
    <name type="scientific">Trichuris suis</name>
    <name type="common">pig whipworm</name>
    <dbReference type="NCBI Taxonomy" id="68888"/>
    <lineage>
        <taxon>Eukaryota</taxon>
        <taxon>Metazoa</taxon>
        <taxon>Ecdysozoa</taxon>
        <taxon>Nematoda</taxon>
        <taxon>Enoplea</taxon>
        <taxon>Dorylaimia</taxon>
        <taxon>Trichinellida</taxon>
        <taxon>Trichuridae</taxon>
        <taxon>Trichuris</taxon>
    </lineage>
</organism>
<dbReference type="PANTHER" id="PTHR23345">
    <property type="entry name" value="VITELLOGENIN-RELATED"/>
    <property type="match status" value="1"/>
</dbReference>
<keyword evidence="2" id="KW-0758">Storage protein</keyword>
<dbReference type="Proteomes" id="UP000030758">
    <property type="component" value="Unassembled WGS sequence"/>
</dbReference>
<evidence type="ECO:0000256" key="2">
    <source>
        <dbReference type="ARBA" id="ARBA00022761"/>
    </source>
</evidence>
<dbReference type="PANTHER" id="PTHR23345:SF15">
    <property type="entry name" value="VITELLOGENIN 1-RELATED"/>
    <property type="match status" value="1"/>
</dbReference>
<dbReference type="PROSITE" id="PS51233">
    <property type="entry name" value="VWFD"/>
    <property type="match status" value="1"/>
</dbReference>
<evidence type="ECO:0000256" key="1">
    <source>
        <dbReference type="ARBA" id="ARBA00022729"/>
    </source>
</evidence>
<feature type="domain" description="Vitellogenin" evidence="6">
    <location>
        <begin position="41"/>
        <end position="649"/>
    </location>
</feature>
<protein>
    <recommendedName>
        <fullName evidence="9">Vitellogenin domain-containing protein</fullName>
    </recommendedName>
</protein>
<dbReference type="InterPro" id="IPR050733">
    <property type="entry name" value="Vitellogenin/Apolipophorin"/>
</dbReference>
<dbReference type="InterPro" id="IPR015255">
    <property type="entry name" value="Vitellinogen_open_b-sht"/>
</dbReference>
<dbReference type="EMBL" id="KL367490">
    <property type="protein sequence ID" value="KFD70106.1"/>
    <property type="molecule type" value="Genomic_DNA"/>
</dbReference>
<dbReference type="GO" id="GO:0005319">
    <property type="term" value="F:lipid transporter activity"/>
    <property type="evidence" value="ECO:0007669"/>
    <property type="project" value="InterPro"/>
</dbReference>
<reference evidence="8" key="1">
    <citation type="journal article" date="2014" name="Nat. Genet.">
        <title>Genome and transcriptome of the porcine whipworm Trichuris suis.</title>
        <authorList>
            <person name="Jex A.R."/>
            <person name="Nejsum P."/>
            <person name="Schwarz E.M."/>
            <person name="Hu L."/>
            <person name="Young N.D."/>
            <person name="Hall R.S."/>
            <person name="Korhonen P.K."/>
            <person name="Liao S."/>
            <person name="Thamsborg S."/>
            <person name="Xia J."/>
            <person name="Xu P."/>
            <person name="Wang S."/>
            <person name="Scheerlinck J.P."/>
            <person name="Hofmann A."/>
            <person name="Sternberg P.W."/>
            <person name="Wang J."/>
            <person name="Gasser R.B."/>
        </authorList>
    </citation>
    <scope>NUCLEOTIDE SEQUENCE [LARGE SCALE GENOMIC DNA]</scope>
    <source>
        <strain evidence="8">DCEP-RM93F</strain>
    </source>
</reference>
<gene>
    <name evidence="8" type="ORF">M514_02266</name>
</gene>
<dbReference type="Gene3D" id="2.20.50.20">
    <property type="entry name" value="Lipovitellin. Chain A, domain 3"/>
    <property type="match status" value="1"/>
</dbReference>
<dbReference type="Gene3D" id="1.25.10.20">
    <property type="entry name" value="Vitellinogen, superhelical"/>
    <property type="match status" value="1"/>
</dbReference>
<feature type="non-terminal residue" evidence="8">
    <location>
        <position position="1"/>
    </location>
</feature>
<dbReference type="InterPro" id="IPR001846">
    <property type="entry name" value="VWF_type-D"/>
</dbReference>
<dbReference type="SMART" id="SM00216">
    <property type="entry name" value="VWD"/>
    <property type="match status" value="1"/>
</dbReference>
<dbReference type="Gene3D" id="2.20.80.10">
    <property type="entry name" value="Lipovitellin-phosvitin complex, chain A, domain 4"/>
    <property type="match status" value="1"/>
</dbReference>
<dbReference type="InterPro" id="IPR015816">
    <property type="entry name" value="Vitellinogen_b-sht_N"/>
</dbReference>
<feature type="domain" description="VWFD" evidence="7">
    <location>
        <begin position="2598"/>
        <end position="2773"/>
    </location>
</feature>
<name>A0A085NKW0_9BILA</name>
<evidence type="ECO:0000259" key="6">
    <source>
        <dbReference type="PROSITE" id="PS51211"/>
    </source>
</evidence>
<dbReference type="InterPro" id="IPR015817">
    <property type="entry name" value="Vitellinogen_open_b-sht_sub1"/>
</dbReference>
<sequence>EESLGIFCFVSVLVPTSEVYCKTHGDACFAECSGKNDKFHFDRGYRYAYDWHLKTKVAYNGTDRSPEVLTYNLNGKVHLYAMAPCEFTMKIISAEQTGGGTAQLDLEVLEKYTTQFSFDNGAIRSICPDPVEPIWSVNIKRGILSAFQNLYEETALESEVEEADVSGLCPTSYRGKASGSDLLVTKTKYLNSCRNRGHGSFGRMVPYKSRSNYQNVPLFSGQQRCTQEIRNKILHRASCEESNTFAPAYTDARGGLFVYAEMELSYRDSAAETVPAEQRNHQPLYFDYSDQEREMSSDAVSKMEALLPKFCAASSEVVRDTPDLFSELVHCLTRVTRTDIEAVWNRVEKQHECDAQLNYIADGLSACGSPSCVSFIIDHLSQRQQTEDQKKRWLDSLIFIDNPTLDVISSLTPLIKKSEKEELFRLSNVIHKYCAHDSHCASHREIIQALDALSGHLTHGCNPRSPEDFDKMLFALRAAGNIDVPSTGLQNQLKCLSDKTAADELRLAAVQSVRRLPCHPSANTHLFALLNDQSESVEIRISAFMVLMKCPTDSMVDRILALLKTETSMQVASFIWSYLNSIIKGNSPSQEHLRHLLMFKTLEPKVDRDARKFSKFSQFSTYSTHGNMGLDVEKSLIFSPDEYIPRQALLNLTMHIYGQSVNFLEIGARTVGLDSLVEHLFGPDGYFTNPEGHYFKEPISAHSNPSIRTLTDKFQRHMKTKENFDLAVYARIFGDDVFHYSGREMDAKHFVRESATIENLMRQLAKERHFEKKRNVVFADWKYTMPTVGGLPLQFDLNGVASVNVALTGKLDVKDLLKGKTDVDIKTNVRGSVAARTAAVVSILPGKSSFGMSIKTRFFANRAVELAALLKGGKSLHLKFLLPKEEMDLLRIESETFVVRGDTWAPLYPPDASGHLTHACSNKELNEWLGFKVCYSQRLPEKLISPQALLTGPTLFRLNLKNNVHGQQAYEMTVTWKMTPEEKRVHVKAEHSDYTADFVYYPKGELLMEVKSDKRPMNLRINAEYTHEKKLANFTFSGDKGQIFSGHAYLKRKVASPLESSVEFDLLISAHHERKLLLHYDYNHKYPQAGRQTRSLGKRYGSRRRRDNSDEEAYLLNLNFESPWRNLHLNGKLNASPHVSLMALTADYQRGTKDDTAKLKAEYRRSVQGEHAFIVLASSLEFTKHPERRTEFSLKASNMSNSLSVEAHLTSGERTMSFVGNAKKDPANGIYSAEGKIGGNVLSEHLLSGTYQNKLPNLFKFGARVQGPNIGEAAYDVKYTKKNERLTRVEIESKAQYGKKTLDFVSTVSEIEPKIYDVAAELKSPERNYIMIKGKAMARIHSTKKFNCSLNSILRILDQPDLTLVKSIQRDGFNIYIDSILSDAASELYHGTFKTASKDAGVYDGHLSFKSKVGKPMDLVVDSHWTPTDNGHVSILKMRNMDHEIFKTELIIPKSFKQKFNQIKLQIISNWRNAHKHLIMDYSLTRSDVITHSLDLEGKLMDHNHYLNVKLIKAKVNQLTVKLGKGGSVNLQIHSNYSVQQSPTKDGYNTVLTTALTSNLGGQSCSWTGNLTFEKHPKGHLAHAEVKSAENKNARFAFLYGSRMDVGERFRKTDFLVHVKLHGLQFEVKDEFWRQMQKQNFSNKLTVTWNKNSLVNSDQRFTNDFHICLSPFAVSTSTEFGSGHSSMLHSSVLFGVRPEHFDASIKLDLANKSVLHFNGMYRLRGRHEVFEGMLASQMGNSYNLGVHLSRDRTLYGTFSAELTFGDRNVIKINRRKETNSEGNHVERLSFEQHSKGELVRYLTTVVEIQKQTQLQKFEIAFKVGGIDYSAHGEYSTKDKSGRIQIKKTKEGTALTDGKFTEQAPNEYATVLTGGQLVGEVDIKINTHADKQMLKIDVRHVDSPFTLEAESHWQAQRASIRILVIQRDSQGKETSKSGFAFSVQTPKTHSITIDCEFLRSNGDILIHLSYVNERPALLNFKFLINPARPSREQWSGLSFVHRLESSEKRSLKISLIDPKIADNVYLTTNWQLSGDCRLLKPQSCRISVDSEASYSSDKNRLIKATFNFNRENAADGVWAVDAGIQNAFTNLDFHCYHTYKFRKCKNSDLWCERQVEWVIRRLDEQGQAKRYELSYNEHRGQSAQLKAKCNEGEWVLQVHKEEQGYKVNILRDGAFKYTLACTYVREEKLAKCQVENPYTILLHGYAQLVTNEWFTGSVWHSKTNGERINDIDVSSKIEANDILTTRVYIRPDIKSSVKSWLDGIDARSKLNEYLSGISRTSGLLKKLMIIADDQVVQLASTREQWQKEFSQLVNDHADAVRELTRVRQAARSWLKGASMELYEIFIGMGRRFVEATKHARSCIEEKIQTVLDTWNSLHAFVKEQSESLSQFQNDIHEHFRQLYERIHLARLEKALKELIHSMRVNVIHPLCNYLSEVRNSVKPITDKIQTAIQISEWVSYNPFSSPNSIFALPDNVLLTIRSATSTARLTELRKTAKELYQTLKHDLEAQFWTMVPHFEEEPGKPAHYVIRLPFWLRLQNIDDIVRLFEGHNFYNYLHNAAKDFIEFPILLESLWHLGVSQVKFYKKPATQSALLYPPAVAVLFGDSHYITFDSNSFDFVGKCSYLLARDFKEGRFSIWIDYEERDGKSQRRALTIEYINTKVEISFDGKVKVDDQHVHLPWKKESEYGTIDLSIVGNSEHGITLKTGDGIEVDCCFHHRVCLISLPKWYHAKSAGLLGINDYEPHNDQTEPDLSVLKEVGRFAHKWSISMNCPETPEATRKDASFTPSVMHTQCKTLFHSEFSPFRQCFYYVRPEPFYEICLAEGSKKRSVPNEKYEERFSCSVSAAYLMTCQKHGIHLSLPSSCAHCEIEGRLVSEEEKIKLESPTSAMDVIFLVEEDSCLSGHKELLKTFVKHATEHIQTSVEQERQRIRYSIFGYNGHHLHKQLHRHIYHSSVRMTSEEVVAAVDHLSPSPNPENKTRDSLEVLESLVKLHPFRVQRAKVVVVVPCRPSRAEKAHFFNVRSLFIEHQVHIHLLTLEGVKLDKRFNRKVYGADAANVFVENGAKAKDLRQYYVSPHDPISVLAMQTNGTVLSLQPQSVRISANIFAEKLHALSQQPLCQVCACTMVEMKSVPVCYPCVLNLHLHLMESGFISNPYIKLQPDTGSLMLHFAVKQARALLPTFPIDPGCSLPITIVAMINNPELKCLSAAIGALPCTVNILVDVTTSYVPVVGEGPFRKVCMFILSKVFFSTTT</sequence>
<keyword evidence="1" id="KW-0732">Signal</keyword>
<evidence type="ECO:0000313" key="8">
    <source>
        <dbReference type="EMBL" id="KFD70106.1"/>
    </source>
</evidence>
<accession>A0A085NKW0</accession>
<proteinExistence type="predicted"/>